<evidence type="ECO:0000256" key="1">
    <source>
        <dbReference type="ARBA" id="ARBA00011738"/>
    </source>
</evidence>
<keyword evidence="8" id="KW-0963">Cytoplasm</keyword>
<evidence type="ECO:0000256" key="5">
    <source>
        <dbReference type="ARBA" id="ARBA00022755"/>
    </source>
</evidence>
<dbReference type="HAMAP" id="MF_00011">
    <property type="entry name" value="Adenylosucc_synth"/>
    <property type="match status" value="1"/>
</dbReference>
<comment type="caution">
    <text evidence="11">The sequence shown here is derived from an EMBL/GenBank/DDBJ whole genome shotgun (WGS) entry which is preliminary data.</text>
</comment>
<dbReference type="InterPro" id="IPR042111">
    <property type="entry name" value="Adenylosuccinate_synth_dom3"/>
</dbReference>
<comment type="subunit">
    <text evidence="1 8">Homodimer.</text>
</comment>
<keyword evidence="4 8" id="KW-0547">Nucleotide-binding</keyword>
<feature type="binding site" description="in other chain" evidence="8">
    <location>
        <begin position="40"/>
        <end position="43"/>
    </location>
    <ligand>
        <name>IMP</name>
        <dbReference type="ChEBI" id="CHEBI:58053"/>
        <note>ligand shared between dimeric partners</note>
    </ligand>
</feature>
<comment type="subcellular location">
    <subcellularLocation>
        <location evidence="8">Cytoplasm</location>
    </subcellularLocation>
</comment>
<feature type="binding site" evidence="8">
    <location>
        <position position="306"/>
    </location>
    <ligand>
        <name>GTP</name>
        <dbReference type="ChEBI" id="CHEBI:37565"/>
    </ligand>
</feature>
<dbReference type="FunFam" id="3.90.170.10:FF:000001">
    <property type="entry name" value="Adenylosuccinate synthetase"/>
    <property type="match status" value="1"/>
</dbReference>
<dbReference type="InterPro" id="IPR001114">
    <property type="entry name" value="Adenylosuccinate_synthetase"/>
</dbReference>
<reference evidence="11 12" key="1">
    <citation type="submission" date="2019-01" db="EMBL/GenBank/DDBJ databases">
        <title>Draft genome sequence of Dictyobacter sp. Uno17.</title>
        <authorList>
            <person name="Wang C.M."/>
            <person name="Zheng Y."/>
            <person name="Sakai Y."/>
            <person name="Abe K."/>
            <person name="Yokota A."/>
            <person name="Yabe S."/>
        </authorList>
    </citation>
    <scope>NUCLEOTIDE SEQUENCE [LARGE SCALE GENOMIC DNA]</scope>
    <source>
        <strain evidence="11 12">Uno17</strain>
    </source>
</reference>
<feature type="binding site" description="in other chain" evidence="8">
    <location>
        <position position="240"/>
    </location>
    <ligand>
        <name>IMP</name>
        <dbReference type="ChEBI" id="CHEBI:58053"/>
        <note>ligand shared between dimeric partners</note>
    </ligand>
</feature>
<dbReference type="OrthoDB" id="9807553at2"/>
<dbReference type="AlphaFoldDB" id="A0A5A5THR0"/>
<dbReference type="Pfam" id="PF00709">
    <property type="entry name" value="Adenylsucc_synt"/>
    <property type="match status" value="1"/>
</dbReference>
<evidence type="ECO:0000256" key="4">
    <source>
        <dbReference type="ARBA" id="ARBA00022741"/>
    </source>
</evidence>
<evidence type="ECO:0000256" key="7">
    <source>
        <dbReference type="ARBA" id="ARBA00023134"/>
    </source>
</evidence>
<dbReference type="Gene3D" id="1.10.300.10">
    <property type="entry name" value="Adenylosuccinate Synthetase, subunit A, domain 2"/>
    <property type="match status" value="1"/>
</dbReference>
<dbReference type="SMART" id="SM00788">
    <property type="entry name" value="Adenylsucc_synt"/>
    <property type="match status" value="1"/>
</dbReference>
<name>A0A5A5THR0_9CHLR</name>
<dbReference type="EC" id="6.3.4.4" evidence="8 10"/>
<evidence type="ECO:0000256" key="8">
    <source>
        <dbReference type="HAMAP-Rule" id="MF_00011"/>
    </source>
</evidence>
<keyword evidence="2 8" id="KW-0436">Ligase</keyword>
<feature type="binding site" evidence="8">
    <location>
        <begin position="42"/>
        <end position="44"/>
    </location>
    <ligand>
        <name>GTP</name>
        <dbReference type="ChEBI" id="CHEBI:37565"/>
    </ligand>
</feature>
<dbReference type="GO" id="GO:0004019">
    <property type="term" value="F:adenylosuccinate synthase activity"/>
    <property type="evidence" value="ECO:0007669"/>
    <property type="project" value="UniProtKB-UniRule"/>
</dbReference>
<evidence type="ECO:0000256" key="3">
    <source>
        <dbReference type="ARBA" id="ARBA00022723"/>
    </source>
</evidence>
<evidence type="ECO:0000256" key="9">
    <source>
        <dbReference type="PROSITE-ProRule" id="PRU10134"/>
    </source>
</evidence>
<feature type="binding site" description="in other chain" evidence="8">
    <location>
        <position position="130"/>
    </location>
    <ligand>
        <name>IMP</name>
        <dbReference type="ChEBI" id="CHEBI:58053"/>
        <note>ligand shared between dimeric partners</note>
    </ligand>
</feature>
<comment type="pathway">
    <text evidence="8 10">Purine metabolism; AMP biosynthesis via de novo pathway; AMP from IMP: step 1/2.</text>
</comment>
<dbReference type="GO" id="GO:0005525">
    <property type="term" value="F:GTP binding"/>
    <property type="evidence" value="ECO:0007669"/>
    <property type="project" value="UniProtKB-UniRule"/>
</dbReference>
<dbReference type="PROSITE" id="PS01266">
    <property type="entry name" value="ADENYLOSUCCIN_SYN_1"/>
    <property type="match status" value="1"/>
</dbReference>
<dbReference type="PROSITE" id="PS00513">
    <property type="entry name" value="ADENYLOSUCCIN_SYN_2"/>
    <property type="match status" value="1"/>
</dbReference>
<feature type="binding site" evidence="8">
    <location>
        <begin position="300"/>
        <end position="306"/>
    </location>
    <ligand>
        <name>substrate</name>
    </ligand>
</feature>
<feature type="binding site" description="in other chain" evidence="8">
    <location>
        <position position="304"/>
    </location>
    <ligand>
        <name>IMP</name>
        <dbReference type="ChEBI" id="CHEBI:58053"/>
        <note>ligand shared between dimeric partners</note>
    </ligand>
</feature>
<dbReference type="EMBL" id="BIXY01000095">
    <property type="protein sequence ID" value="GCF11120.1"/>
    <property type="molecule type" value="Genomic_DNA"/>
</dbReference>
<comment type="caution">
    <text evidence="8">Lacks conserved residue(s) required for the propagation of feature annotation.</text>
</comment>
<feature type="active site" description="Proton acceptor" evidence="8">
    <location>
        <position position="15"/>
    </location>
</feature>
<dbReference type="GO" id="GO:0044208">
    <property type="term" value="P:'de novo' AMP biosynthetic process"/>
    <property type="evidence" value="ECO:0007669"/>
    <property type="project" value="UniProtKB-UniRule"/>
</dbReference>
<comment type="function">
    <text evidence="8">Plays an important role in the de novo pathway of purine nucleotide biosynthesis. Catalyzes the first committed step in the biosynthesis of AMP from IMP.</text>
</comment>
<comment type="cofactor">
    <cofactor evidence="8">
        <name>Mg(2+)</name>
        <dbReference type="ChEBI" id="CHEBI:18420"/>
    </cofactor>
    <text evidence="8">Binds 1 Mg(2+) ion per subunit.</text>
</comment>
<feature type="binding site" description="in other chain" evidence="8">
    <location>
        <begin position="15"/>
        <end position="18"/>
    </location>
    <ligand>
        <name>IMP</name>
        <dbReference type="ChEBI" id="CHEBI:58053"/>
        <note>ligand shared between dimeric partners</note>
    </ligand>
</feature>
<feature type="binding site" evidence="8">
    <location>
        <position position="42"/>
    </location>
    <ligand>
        <name>Mg(2+)</name>
        <dbReference type="ChEBI" id="CHEBI:18420"/>
    </ligand>
</feature>
<proteinExistence type="inferred from homology"/>
<dbReference type="SUPFAM" id="SSF52540">
    <property type="entry name" value="P-loop containing nucleoside triphosphate hydrolases"/>
    <property type="match status" value="1"/>
</dbReference>
<organism evidence="11 12">
    <name type="scientific">Dictyobacter arantiisoli</name>
    <dbReference type="NCBI Taxonomy" id="2014874"/>
    <lineage>
        <taxon>Bacteria</taxon>
        <taxon>Bacillati</taxon>
        <taxon>Chloroflexota</taxon>
        <taxon>Ktedonobacteria</taxon>
        <taxon>Ktedonobacterales</taxon>
        <taxon>Dictyobacteraceae</taxon>
        <taxon>Dictyobacter</taxon>
    </lineage>
</organism>
<gene>
    <name evidence="11" type="primary">purA_3</name>
    <name evidence="8" type="synonym">purA</name>
    <name evidence="11" type="ORF">KDI_46840</name>
</gene>
<comment type="catalytic activity">
    <reaction evidence="8 10">
        <text>IMP + L-aspartate + GTP = N(6)-(1,2-dicarboxyethyl)-AMP + GDP + phosphate + 2 H(+)</text>
        <dbReference type="Rhea" id="RHEA:15753"/>
        <dbReference type="ChEBI" id="CHEBI:15378"/>
        <dbReference type="ChEBI" id="CHEBI:29991"/>
        <dbReference type="ChEBI" id="CHEBI:37565"/>
        <dbReference type="ChEBI" id="CHEBI:43474"/>
        <dbReference type="ChEBI" id="CHEBI:57567"/>
        <dbReference type="ChEBI" id="CHEBI:58053"/>
        <dbReference type="ChEBI" id="CHEBI:58189"/>
        <dbReference type="EC" id="6.3.4.4"/>
    </reaction>
</comment>
<accession>A0A5A5THR0</accession>
<evidence type="ECO:0000313" key="11">
    <source>
        <dbReference type="EMBL" id="GCF11120.1"/>
    </source>
</evidence>
<comment type="similarity">
    <text evidence="8 10">Belongs to the adenylosuccinate synthetase family.</text>
</comment>
<keyword evidence="3 8" id="KW-0479">Metal-binding</keyword>
<protein>
    <recommendedName>
        <fullName evidence="8 10">Adenylosuccinate synthetase</fullName>
        <shortName evidence="8">AMPSase</shortName>
        <shortName evidence="8">AdSS</shortName>
        <ecNumber evidence="8 10">6.3.4.4</ecNumber>
    </recommendedName>
    <alternativeName>
        <fullName evidence="8">IMP--aspartate ligase</fullName>
    </alternativeName>
</protein>
<dbReference type="GO" id="GO:0005737">
    <property type="term" value="C:cytoplasm"/>
    <property type="evidence" value="ECO:0007669"/>
    <property type="project" value="UniProtKB-SubCell"/>
</dbReference>
<keyword evidence="5 8" id="KW-0658">Purine biosynthesis</keyword>
<dbReference type="CDD" id="cd03108">
    <property type="entry name" value="AdSS"/>
    <property type="match status" value="1"/>
</dbReference>
<dbReference type="InterPro" id="IPR027417">
    <property type="entry name" value="P-loop_NTPase"/>
</dbReference>
<dbReference type="UniPathway" id="UPA00075">
    <property type="reaction ID" value="UER00335"/>
</dbReference>
<dbReference type="RefSeq" id="WP_149403963.1">
    <property type="nucleotide sequence ID" value="NZ_BIXY01000095.1"/>
</dbReference>
<dbReference type="FunFam" id="1.10.300.10:FF:000001">
    <property type="entry name" value="Adenylosuccinate synthetase"/>
    <property type="match status" value="1"/>
</dbReference>
<dbReference type="NCBIfam" id="TIGR00184">
    <property type="entry name" value="purA"/>
    <property type="match status" value="1"/>
</dbReference>
<dbReference type="PANTHER" id="PTHR11846:SF0">
    <property type="entry name" value="ADENYLOSUCCINATE SYNTHETASE"/>
    <property type="match status" value="1"/>
</dbReference>
<keyword evidence="12" id="KW-1185">Reference proteome</keyword>
<dbReference type="GO" id="GO:0046040">
    <property type="term" value="P:IMP metabolic process"/>
    <property type="evidence" value="ECO:0007669"/>
    <property type="project" value="TreeGrafter"/>
</dbReference>
<dbReference type="Gene3D" id="3.40.440.10">
    <property type="entry name" value="Adenylosuccinate Synthetase, subunit A, domain 1"/>
    <property type="match status" value="1"/>
</dbReference>
<dbReference type="InterPro" id="IPR018220">
    <property type="entry name" value="Adenylosuccin_syn_GTP-bd"/>
</dbReference>
<evidence type="ECO:0000256" key="2">
    <source>
        <dbReference type="ARBA" id="ARBA00022598"/>
    </source>
</evidence>
<feature type="active site" description="Proton donor" evidence="8">
    <location>
        <position position="43"/>
    </location>
</feature>
<feature type="binding site" evidence="8">
    <location>
        <begin position="332"/>
        <end position="334"/>
    </location>
    <ligand>
        <name>GTP</name>
        <dbReference type="ChEBI" id="CHEBI:37565"/>
    </ligand>
</feature>
<feature type="binding site" evidence="8">
    <location>
        <position position="15"/>
    </location>
    <ligand>
        <name>Mg(2+)</name>
        <dbReference type="ChEBI" id="CHEBI:18420"/>
    </ligand>
</feature>
<dbReference type="Proteomes" id="UP000322530">
    <property type="component" value="Unassembled WGS sequence"/>
</dbReference>
<keyword evidence="7 8" id="KW-0342">GTP-binding</keyword>
<sequence>MAGTVTVVVGTQWGDEGKGKLVDLLSKETDVCMRFQGGGNAGHTVVNEYGEFKLHLVPCGIFNTGCICIMGTGTVVDPLALLAEMASIEEKGVSTEHLFISNRAHVVMPYHKLLDKVEDEARGAYRVETTGRGIGPAYTDKVGRIGIRFNDLLHEDMLRAKLTAVVRKHNTILEHVYHQPPFDVEKLIADALSWGQQLQSRIIDTVPVVRAALAENKNILLEGQLSAMKDIDWGSYPFVTSSSPTAAGAAAGAGIPPQKINRVIGVAKAYSTQVGTGPMPTELHDEQGTNLRNLGGEYGATTGRPRRIGWFDAVVTRYVTEINGCTDLNITKLDVLDTLAEIPICTGYRYNGQLIEYLPDEIIHEKCEPVYEIMPGWQQSTLEAKTLQDLPVNARAYLNRLAELVNVRIHSVGVGPNRDQTIMAE</sequence>
<feature type="binding site" evidence="8">
    <location>
        <begin position="14"/>
        <end position="20"/>
    </location>
    <ligand>
        <name>GTP</name>
        <dbReference type="ChEBI" id="CHEBI:37565"/>
    </ligand>
</feature>
<feature type="binding site" evidence="8">
    <location>
        <begin position="413"/>
        <end position="415"/>
    </location>
    <ligand>
        <name>GTP</name>
        <dbReference type="ChEBI" id="CHEBI:37565"/>
    </ligand>
</feature>
<feature type="binding site" evidence="8">
    <location>
        <position position="144"/>
    </location>
    <ligand>
        <name>IMP</name>
        <dbReference type="ChEBI" id="CHEBI:58053"/>
        <note>ligand shared between dimeric partners</note>
    </ligand>
</feature>
<dbReference type="PANTHER" id="PTHR11846">
    <property type="entry name" value="ADENYLOSUCCINATE SYNTHETASE"/>
    <property type="match status" value="1"/>
</dbReference>
<dbReference type="InterPro" id="IPR042109">
    <property type="entry name" value="Adenylosuccinate_synth_dom1"/>
</dbReference>
<dbReference type="GO" id="GO:0000287">
    <property type="term" value="F:magnesium ion binding"/>
    <property type="evidence" value="ECO:0007669"/>
    <property type="project" value="UniProtKB-UniRule"/>
</dbReference>
<dbReference type="InterPro" id="IPR042110">
    <property type="entry name" value="Adenylosuccinate_synth_dom2"/>
</dbReference>
<dbReference type="InterPro" id="IPR033128">
    <property type="entry name" value="Adenylosuccin_syn_Lys_AS"/>
</dbReference>
<dbReference type="NCBIfam" id="NF002223">
    <property type="entry name" value="PRK01117.1"/>
    <property type="match status" value="1"/>
</dbReference>
<dbReference type="Gene3D" id="3.90.170.10">
    <property type="entry name" value="Adenylosuccinate Synthetase, subunit A, domain 3"/>
    <property type="match status" value="1"/>
</dbReference>
<keyword evidence="6 8" id="KW-0460">Magnesium</keyword>
<evidence type="ECO:0000313" key="12">
    <source>
        <dbReference type="Proteomes" id="UP000322530"/>
    </source>
</evidence>
<evidence type="ECO:0000256" key="6">
    <source>
        <dbReference type="ARBA" id="ARBA00022842"/>
    </source>
</evidence>
<evidence type="ECO:0000256" key="10">
    <source>
        <dbReference type="RuleBase" id="RU000520"/>
    </source>
</evidence>
<feature type="active site" evidence="9">
    <location>
        <position position="141"/>
    </location>
</feature>